<dbReference type="PROSITE" id="PS50235">
    <property type="entry name" value="USP_3"/>
    <property type="match status" value="1"/>
</dbReference>
<evidence type="ECO:0000256" key="5">
    <source>
        <dbReference type="ARBA" id="ARBA00022786"/>
    </source>
</evidence>
<dbReference type="InterPro" id="IPR050164">
    <property type="entry name" value="Peptidase_C19"/>
</dbReference>
<dbReference type="InterPro" id="IPR038765">
    <property type="entry name" value="Papain-like_cys_pep_sf"/>
</dbReference>
<dbReference type="GO" id="GO:0004843">
    <property type="term" value="F:cysteine-type deubiquitinase activity"/>
    <property type="evidence" value="ECO:0007669"/>
    <property type="project" value="UniProtKB-EC"/>
</dbReference>
<evidence type="ECO:0000256" key="2">
    <source>
        <dbReference type="ARBA" id="ARBA00009085"/>
    </source>
</evidence>
<dbReference type="InterPro" id="IPR001394">
    <property type="entry name" value="Peptidase_C19_UCH"/>
</dbReference>
<keyword evidence="5" id="KW-0833">Ubl conjugation pathway</keyword>
<reference evidence="9 10" key="1">
    <citation type="journal article" date="2017" name="Nat. Commun.">
        <title>Genome assembly with in vitro proximity ligation data and whole-genome triplication in lettuce.</title>
        <authorList>
            <person name="Reyes-Chin-Wo S."/>
            <person name="Wang Z."/>
            <person name="Yang X."/>
            <person name="Kozik A."/>
            <person name="Arikit S."/>
            <person name="Song C."/>
            <person name="Xia L."/>
            <person name="Froenicke L."/>
            <person name="Lavelle D.O."/>
            <person name="Truco M.J."/>
            <person name="Xia R."/>
            <person name="Zhu S."/>
            <person name="Xu C."/>
            <person name="Xu H."/>
            <person name="Xu X."/>
            <person name="Cox K."/>
            <person name="Korf I."/>
            <person name="Meyers B.C."/>
            <person name="Michelmore R.W."/>
        </authorList>
    </citation>
    <scope>NUCLEOTIDE SEQUENCE [LARGE SCALE GENOMIC DNA]</scope>
    <source>
        <strain evidence="10">cv. Salinas</strain>
        <tissue evidence="9">Seedlings</tissue>
    </source>
</reference>
<evidence type="ECO:0000256" key="1">
    <source>
        <dbReference type="ARBA" id="ARBA00000707"/>
    </source>
</evidence>
<sequence>MTWKTSLLLKKRKNGPQLGFKNLDNTCYLNIVLQCLTYTPPLANFYLQLQHSENCEFLAQQDKKSGCPFCLLEKRTVRSLSIDSTLDTPGKIIGGLKVFDEHFCLWRNEDAHEFLRSIKVGSDDKLRFDPRKSEYVHCMHLVSECELYVATNNGFLYLAKISYTSDVAWTQLFCS</sequence>
<organism evidence="9 10">
    <name type="scientific">Lactuca sativa</name>
    <name type="common">Garden lettuce</name>
    <dbReference type="NCBI Taxonomy" id="4236"/>
    <lineage>
        <taxon>Eukaryota</taxon>
        <taxon>Viridiplantae</taxon>
        <taxon>Streptophyta</taxon>
        <taxon>Embryophyta</taxon>
        <taxon>Tracheophyta</taxon>
        <taxon>Spermatophyta</taxon>
        <taxon>Magnoliopsida</taxon>
        <taxon>eudicotyledons</taxon>
        <taxon>Gunneridae</taxon>
        <taxon>Pentapetalae</taxon>
        <taxon>asterids</taxon>
        <taxon>campanulids</taxon>
        <taxon>Asterales</taxon>
        <taxon>Asteraceae</taxon>
        <taxon>Cichorioideae</taxon>
        <taxon>Cichorieae</taxon>
        <taxon>Lactucinae</taxon>
        <taxon>Lactuca</taxon>
    </lineage>
</organism>
<protein>
    <recommendedName>
        <fullName evidence="3">ubiquitinyl hydrolase 1</fullName>
        <ecNumber evidence="3">3.4.19.12</ecNumber>
    </recommendedName>
</protein>
<name>A0A9R1XEP7_LACSA</name>
<dbReference type="SUPFAM" id="SSF54001">
    <property type="entry name" value="Cysteine proteinases"/>
    <property type="match status" value="1"/>
</dbReference>
<evidence type="ECO:0000259" key="8">
    <source>
        <dbReference type="PROSITE" id="PS50235"/>
    </source>
</evidence>
<dbReference type="GO" id="GO:0016579">
    <property type="term" value="P:protein deubiquitination"/>
    <property type="evidence" value="ECO:0007669"/>
    <property type="project" value="InterPro"/>
</dbReference>
<dbReference type="Pfam" id="PF00443">
    <property type="entry name" value="UCH"/>
    <property type="match status" value="1"/>
</dbReference>
<dbReference type="InterPro" id="IPR028889">
    <property type="entry name" value="USP"/>
</dbReference>
<evidence type="ECO:0000256" key="4">
    <source>
        <dbReference type="ARBA" id="ARBA00022670"/>
    </source>
</evidence>
<dbReference type="GO" id="GO:0006508">
    <property type="term" value="P:proteolysis"/>
    <property type="evidence" value="ECO:0007669"/>
    <property type="project" value="UniProtKB-KW"/>
</dbReference>
<feature type="domain" description="USP" evidence="8">
    <location>
        <begin position="18"/>
        <end position="175"/>
    </location>
</feature>
<comment type="similarity">
    <text evidence="2">Belongs to the peptidase C19 family.</text>
</comment>
<comment type="caution">
    <text evidence="9">The sequence shown here is derived from an EMBL/GenBank/DDBJ whole genome shotgun (WGS) entry which is preliminary data.</text>
</comment>
<dbReference type="PANTHER" id="PTHR24006">
    <property type="entry name" value="UBIQUITIN CARBOXYL-TERMINAL HYDROLASE"/>
    <property type="match status" value="1"/>
</dbReference>
<dbReference type="AlphaFoldDB" id="A0A9R1XEP7"/>
<keyword evidence="10" id="KW-1185">Reference proteome</keyword>
<dbReference type="Proteomes" id="UP000235145">
    <property type="component" value="Unassembled WGS sequence"/>
</dbReference>
<accession>A0A9R1XEP7</accession>
<keyword evidence="6" id="KW-0378">Hydrolase</keyword>
<gene>
    <name evidence="9" type="ORF">LSAT_V11C400165960</name>
</gene>
<dbReference type="Gene3D" id="3.90.70.10">
    <property type="entry name" value="Cysteine proteinases"/>
    <property type="match status" value="1"/>
</dbReference>
<evidence type="ECO:0000256" key="7">
    <source>
        <dbReference type="ARBA" id="ARBA00022807"/>
    </source>
</evidence>
<comment type="catalytic activity">
    <reaction evidence="1">
        <text>Thiol-dependent hydrolysis of ester, thioester, amide, peptide and isopeptide bonds formed by the C-terminal Gly of ubiquitin (a 76-residue protein attached to proteins as an intracellular targeting signal).</text>
        <dbReference type="EC" id="3.4.19.12"/>
    </reaction>
</comment>
<evidence type="ECO:0000313" key="10">
    <source>
        <dbReference type="Proteomes" id="UP000235145"/>
    </source>
</evidence>
<evidence type="ECO:0000256" key="3">
    <source>
        <dbReference type="ARBA" id="ARBA00012759"/>
    </source>
</evidence>
<dbReference type="PANTHER" id="PTHR24006:SF758">
    <property type="entry name" value="UBIQUITIN CARBOXYL-TERMINAL HYDROLASE 36"/>
    <property type="match status" value="1"/>
</dbReference>
<evidence type="ECO:0000256" key="6">
    <source>
        <dbReference type="ARBA" id="ARBA00022801"/>
    </source>
</evidence>
<keyword evidence="7" id="KW-0788">Thiol protease</keyword>
<dbReference type="EMBL" id="NBSK02000004">
    <property type="protein sequence ID" value="KAJ0209799.1"/>
    <property type="molecule type" value="Genomic_DNA"/>
</dbReference>
<keyword evidence="4" id="KW-0645">Protease</keyword>
<proteinExistence type="inferred from homology"/>
<evidence type="ECO:0000313" key="9">
    <source>
        <dbReference type="EMBL" id="KAJ0209799.1"/>
    </source>
</evidence>
<dbReference type="EC" id="3.4.19.12" evidence="3"/>